<organism evidence="7">
    <name type="scientific">marine sediment metagenome</name>
    <dbReference type="NCBI Taxonomy" id="412755"/>
    <lineage>
        <taxon>unclassified sequences</taxon>
        <taxon>metagenomes</taxon>
        <taxon>ecological metagenomes</taxon>
    </lineage>
</organism>
<keyword evidence="3" id="KW-0731">Sigma factor</keyword>
<keyword evidence="2" id="KW-0805">Transcription regulation</keyword>
<evidence type="ECO:0000256" key="3">
    <source>
        <dbReference type="ARBA" id="ARBA00023082"/>
    </source>
</evidence>
<comment type="caution">
    <text evidence="7">The sequence shown here is derived from an EMBL/GenBank/DDBJ whole genome shotgun (WGS) entry which is preliminary data.</text>
</comment>
<name>A0A0F9BRM7_9ZZZZ</name>
<dbReference type="PANTHER" id="PTHR43133:SF57">
    <property type="entry name" value="RNA POLYMERASE SIGMA-70 FACTOR"/>
    <property type="match status" value="1"/>
</dbReference>
<evidence type="ECO:0000256" key="1">
    <source>
        <dbReference type="ARBA" id="ARBA00010641"/>
    </source>
</evidence>
<dbReference type="EMBL" id="LAZR01039627">
    <property type="protein sequence ID" value="KKL16527.1"/>
    <property type="molecule type" value="Genomic_DNA"/>
</dbReference>
<dbReference type="GO" id="GO:0006352">
    <property type="term" value="P:DNA-templated transcription initiation"/>
    <property type="evidence" value="ECO:0007669"/>
    <property type="project" value="InterPro"/>
</dbReference>
<dbReference type="NCBIfam" id="TIGR02937">
    <property type="entry name" value="sigma70-ECF"/>
    <property type="match status" value="1"/>
</dbReference>
<feature type="domain" description="RNA polymerase sigma factor 70 region 4 type 2" evidence="6">
    <location>
        <begin position="156"/>
        <end position="206"/>
    </location>
</feature>
<dbReference type="Pfam" id="PF04542">
    <property type="entry name" value="Sigma70_r2"/>
    <property type="match status" value="1"/>
</dbReference>
<dbReference type="Gene3D" id="1.10.1740.10">
    <property type="match status" value="1"/>
</dbReference>
<dbReference type="GO" id="GO:0003677">
    <property type="term" value="F:DNA binding"/>
    <property type="evidence" value="ECO:0007669"/>
    <property type="project" value="InterPro"/>
</dbReference>
<comment type="similarity">
    <text evidence="1">Belongs to the sigma-70 factor family. ECF subfamily.</text>
</comment>
<accession>A0A0F9BRM7</accession>
<dbReference type="Gene3D" id="1.10.10.10">
    <property type="entry name" value="Winged helix-like DNA-binding domain superfamily/Winged helix DNA-binding domain"/>
    <property type="match status" value="1"/>
</dbReference>
<dbReference type="SUPFAM" id="SSF88946">
    <property type="entry name" value="Sigma2 domain of RNA polymerase sigma factors"/>
    <property type="match status" value="1"/>
</dbReference>
<dbReference type="GO" id="GO:0016987">
    <property type="term" value="F:sigma factor activity"/>
    <property type="evidence" value="ECO:0007669"/>
    <property type="project" value="UniProtKB-KW"/>
</dbReference>
<dbReference type="InterPro" id="IPR036388">
    <property type="entry name" value="WH-like_DNA-bd_sf"/>
</dbReference>
<evidence type="ECO:0008006" key="8">
    <source>
        <dbReference type="Google" id="ProtNLM"/>
    </source>
</evidence>
<feature type="domain" description="RNA polymerase sigma-70 region 2" evidence="5">
    <location>
        <begin position="35"/>
        <end position="100"/>
    </location>
</feature>
<proteinExistence type="inferred from homology"/>
<dbReference type="AlphaFoldDB" id="A0A0F9BRM7"/>
<evidence type="ECO:0000259" key="6">
    <source>
        <dbReference type="Pfam" id="PF08281"/>
    </source>
</evidence>
<gene>
    <name evidence="7" type="ORF">LCGC14_2494660</name>
</gene>
<dbReference type="InterPro" id="IPR013325">
    <property type="entry name" value="RNA_pol_sigma_r2"/>
</dbReference>
<keyword evidence="4" id="KW-0804">Transcription</keyword>
<protein>
    <recommendedName>
        <fullName evidence="8">Sigma-70 family RNA polymerase sigma factor</fullName>
    </recommendedName>
</protein>
<evidence type="ECO:0000256" key="4">
    <source>
        <dbReference type="ARBA" id="ARBA00023163"/>
    </source>
</evidence>
<dbReference type="InterPro" id="IPR013324">
    <property type="entry name" value="RNA_pol_sigma_r3/r4-like"/>
</dbReference>
<dbReference type="SUPFAM" id="SSF88659">
    <property type="entry name" value="Sigma3 and sigma4 domains of RNA polymerase sigma factors"/>
    <property type="match status" value="1"/>
</dbReference>
<dbReference type="InterPro" id="IPR014284">
    <property type="entry name" value="RNA_pol_sigma-70_dom"/>
</dbReference>
<dbReference type="InterPro" id="IPR007627">
    <property type="entry name" value="RNA_pol_sigma70_r2"/>
</dbReference>
<dbReference type="InterPro" id="IPR039425">
    <property type="entry name" value="RNA_pol_sigma-70-like"/>
</dbReference>
<evidence type="ECO:0000313" key="7">
    <source>
        <dbReference type="EMBL" id="KKL16527.1"/>
    </source>
</evidence>
<dbReference type="CDD" id="cd06171">
    <property type="entry name" value="Sigma70_r4"/>
    <property type="match status" value="1"/>
</dbReference>
<reference evidence="7" key="1">
    <citation type="journal article" date="2015" name="Nature">
        <title>Complex archaea that bridge the gap between prokaryotes and eukaryotes.</title>
        <authorList>
            <person name="Spang A."/>
            <person name="Saw J.H."/>
            <person name="Jorgensen S.L."/>
            <person name="Zaremba-Niedzwiedzka K."/>
            <person name="Martijn J."/>
            <person name="Lind A.E."/>
            <person name="van Eijk R."/>
            <person name="Schleper C."/>
            <person name="Guy L."/>
            <person name="Ettema T.J."/>
        </authorList>
    </citation>
    <scope>NUCLEOTIDE SEQUENCE</scope>
</reference>
<sequence length="213" mass="23675">MSEEVASAEGAAVEPYEAELVGRAKARSPEAWTEIYSRHYTAIFRYVKARVFDEATAEDLTSSVFAGALKGIDSFQYRGRPLLAWLYRIARNVVASHQRQLLEPRSEGLKQGLDLPRRVIRHVMRRSRRDDLGAADQDLIATASGEGDPAMMIDRLDLRSALAKLPADQREVVILRFLVGLSAQEVAEVIGKGPAAVYSLQARAILTLREQLK</sequence>
<evidence type="ECO:0000256" key="2">
    <source>
        <dbReference type="ARBA" id="ARBA00023015"/>
    </source>
</evidence>
<dbReference type="Pfam" id="PF08281">
    <property type="entry name" value="Sigma70_r4_2"/>
    <property type="match status" value="1"/>
</dbReference>
<evidence type="ECO:0000259" key="5">
    <source>
        <dbReference type="Pfam" id="PF04542"/>
    </source>
</evidence>
<dbReference type="PANTHER" id="PTHR43133">
    <property type="entry name" value="RNA POLYMERASE ECF-TYPE SIGMA FACTO"/>
    <property type="match status" value="1"/>
</dbReference>
<dbReference type="InterPro" id="IPR013249">
    <property type="entry name" value="RNA_pol_sigma70_r4_t2"/>
</dbReference>